<keyword evidence="2" id="KW-1185">Reference proteome</keyword>
<proteinExistence type="predicted"/>
<accession>A0AAV7D463</accession>
<comment type="caution">
    <text evidence="1">The sequence shown here is derived from an EMBL/GenBank/DDBJ whole genome shotgun (WGS) entry which is preliminary data.</text>
</comment>
<name>A0AAV7D463_ENGPU</name>
<gene>
    <name evidence="1" type="ORF">GDO81_006966</name>
</gene>
<dbReference type="Proteomes" id="UP000824782">
    <property type="component" value="Unassembled WGS sequence"/>
</dbReference>
<sequence length="80" mass="9271">MCGLTGPCPSTMPFYGGRMLAVAFRTAYFHHKLSRERGLSLRANGRKKWLHCNLFFICFKVLKGLTIREYVPTYCPRQQV</sequence>
<reference evidence="1" key="1">
    <citation type="thesis" date="2020" institute="ProQuest LLC" country="789 East Eisenhower Parkway, Ann Arbor, MI, USA">
        <title>Comparative Genomics and Chromosome Evolution.</title>
        <authorList>
            <person name="Mudd A.B."/>
        </authorList>
    </citation>
    <scope>NUCLEOTIDE SEQUENCE</scope>
    <source>
        <strain evidence="1">237g6f4</strain>
        <tissue evidence="1">Blood</tissue>
    </source>
</reference>
<organism evidence="1 2">
    <name type="scientific">Engystomops pustulosus</name>
    <name type="common">Tungara frog</name>
    <name type="synonym">Physalaemus pustulosus</name>
    <dbReference type="NCBI Taxonomy" id="76066"/>
    <lineage>
        <taxon>Eukaryota</taxon>
        <taxon>Metazoa</taxon>
        <taxon>Chordata</taxon>
        <taxon>Craniata</taxon>
        <taxon>Vertebrata</taxon>
        <taxon>Euteleostomi</taxon>
        <taxon>Amphibia</taxon>
        <taxon>Batrachia</taxon>
        <taxon>Anura</taxon>
        <taxon>Neobatrachia</taxon>
        <taxon>Hyloidea</taxon>
        <taxon>Leptodactylidae</taxon>
        <taxon>Leiuperinae</taxon>
        <taxon>Engystomops</taxon>
    </lineage>
</organism>
<protein>
    <submittedName>
        <fullName evidence="1">Uncharacterized protein</fullName>
    </submittedName>
</protein>
<evidence type="ECO:0000313" key="2">
    <source>
        <dbReference type="Proteomes" id="UP000824782"/>
    </source>
</evidence>
<evidence type="ECO:0000313" key="1">
    <source>
        <dbReference type="EMBL" id="KAG8590912.1"/>
    </source>
</evidence>
<dbReference type="AlphaFoldDB" id="A0AAV7D463"/>
<dbReference type="EMBL" id="WNYA01000002">
    <property type="protein sequence ID" value="KAG8590912.1"/>
    <property type="molecule type" value="Genomic_DNA"/>
</dbReference>